<evidence type="ECO:0000256" key="5">
    <source>
        <dbReference type="RuleBase" id="RU361157"/>
    </source>
</evidence>
<feature type="transmembrane region" description="Helical" evidence="5">
    <location>
        <begin position="114"/>
        <end position="135"/>
    </location>
</feature>
<dbReference type="AlphaFoldDB" id="A0A0S7Y748"/>
<dbReference type="InterPro" id="IPR013525">
    <property type="entry name" value="ABC2_TM"/>
</dbReference>
<keyword evidence="5" id="KW-1003">Cell membrane</keyword>
<gene>
    <name evidence="7" type="ORF">AMJ52_09730</name>
</gene>
<sequence length="267" mass="30037">MRIIVEELKKDFRILLAYPAEIGFWIIWPILWVVPLVFQGQALIGGLHSTAFGDLAGTQEYIPYVLVGAIVSTYMFSAVWSMGNSLRDEMFYGTLEHILSAPARPVHILLGKGVYNSILSTAFVIIQMLICVFIFGLDITLTKIFPILFFLLLLLIGLYGIGFMAAAVTLLVKEAHGLLHMFEYILFLFSPIRYPVEVHPITRVVSVFIPLTYALIALRGLLLGIAFNFWKNSLILIGIDIIIIPLGLYIFSLIEKRTKTRGTLAHY</sequence>
<evidence type="ECO:0000256" key="4">
    <source>
        <dbReference type="ARBA" id="ARBA00023136"/>
    </source>
</evidence>
<dbReference type="InterPro" id="IPR000412">
    <property type="entry name" value="ABC_2_transport"/>
</dbReference>
<keyword evidence="5" id="KW-0813">Transport</keyword>
<organism evidence="7 8">
    <name type="scientific">candidate division TA06 bacterium DG_78</name>
    <dbReference type="NCBI Taxonomy" id="1703772"/>
    <lineage>
        <taxon>Bacteria</taxon>
        <taxon>Bacteria division TA06</taxon>
    </lineage>
</organism>
<dbReference type="GO" id="GO:0140359">
    <property type="term" value="F:ABC-type transporter activity"/>
    <property type="evidence" value="ECO:0007669"/>
    <property type="project" value="InterPro"/>
</dbReference>
<evidence type="ECO:0000259" key="6">
    <source>
        <dbReference type="PROSITE" id="PS51012"/>
    </source>
</evidence>
<feature type="transmembrane region" description="Helical" evidence="5">
    <location>
        <begin position="147"/>
        <end position="172"/>
    </location>
</feature>
<dbReference type="PANTHER" id="PTHR43229:SF6">
    <property type="entry name" value="ABC-TYPE MULTIDRUG TRANSPORT SYSTEM, PERMEASE COMPONENT"/>
    <property type="match status" value="1"/>
</dbReference>
<feature type="transmembrane region" description="Helical" evidence="5">
    <location>
        <begin position="208"/>
        <end position="227"/>
    </location>
</feature>
<dbReference type="InterPro" id="IPR051784">
    <property type="entry name" value="Nod_factor_ABC_transporter"/>
</dbReference>
<keyword evidence="3 5" id="KW-1133">Transmembrane helix</keyword>
<feature type="transmembrane region" description="Helical" evidence="5">
    <location>
        <begin position="233"/>
        <end position="254"/>
    </location>
</feature>
<dbReference type="PROSITE" id="PS51012">
    <property type="entry name" value="ABC_TM2"/>
    <property type="match status" value="1"/>
</dbReference>
<dbReference type="InterPro" id="IPR047817">
    <property type="entry name" value="ABC2_TM_bact-type"/>
</dbReference>
<comment type="caution">
    <text evidence="7">The sequence shown here is derived from an EMBL/GenBank/DDBJ whole genome shotgun (WGS) entry which is preliminary data.</text>
</comment>
<dbReference type="GO" id="GO:0043190">
    <property type="term" value="C:ATP-binding cassette (ABC) transporter complex"/>
    <property type="evidence" value="ECO:0007669"/>
    <property type="project" value="InterPro"/>
</dbReference>
<evidence type="ECO:0000256" key="2">
    <source>
        <dbReference type="ARBA" id="ARBA00022692"/>
    </source>
</evidence>
<comment type="subcellular location">
    <subcellularLocation>
        <location evidence="5">Cell membrane</location>
        <topology evidence="5">Multi-pass membrane protein</topology>
    </subcellularLocation>
    <subcellularLocation>
        <location evidence="1">Membrane</location>
        <topology evidence="1">Multi-pass membrane protein</topology>
    </subcellularLocation>
</comment>
<evidence type="ECO:0000313" key="8">
    <source>
        <dbReference type="Proteomes" id="UP000051012"/>
    </source>
</evidence>
<evidence type="ECO:0000256" key="3">
    <source>
        <dbReference type="ARBA" id="ARBA00022989"/>
    </source>
</evidence>
<reference evidence="7 8" key="1">
    <citation type="journal article" date="2015" name="Microbiome">
        <title>Genomic resolution of linkages in carbon, nitrogen, and sulfur cycling among widespread estuary sediment bacteria.</title>
        <authorList>
            <person name="Baker B.J."/>
            <person name="Lazar C.S."/>
            <person name="Teske A.P."/>
            <person name="Dick G.J."/>
        </authorList>
    </citation>
    <scope>NUCLEOTIDE SEQUENCE [LARGE SCALE GENOMIC DNA]</scope>
    <source>
        <strain evidence="7">DG_78</strain>
    </source>
</reference>
<feature type="domain" description="ABC transmembrane type-2" evidence="6">
    <location>
        <begin position="20"/>
        <end position="254"/>
    </location>
</feature>
<dbReference type="Proteomes" id="UP000051012">
    <property type="component" value="Unassembled WGS sequence"/>
</dbReference>
<keyword evidence="4 5" id="KW-0472">Membrane</keyword>
<comment type="similarity">
    <text evidence="5">Belongs to the ABC-2 integral membrane protein family.</text>
</comment>
<dbReference type="EMBL" id="LJNI01000168">
    <property type="protein sequence ID" value="KPJ70594.1"/>
    <property type="molecule type" value="Genomic_DNA"/>
</dbReference>
<accession>A0A0S7Y748</accession>
<keyword evidence="2 5" id="KW-0812">Transmembrane</keyword>
<proteinExistence type="inferred from homology"/>
<protein>
    <recommendedName>
        <fullName evidence="5">Transport permease protein</fullName>
    </recommendedName>
</protein>
<feature type="transmembrane region" description="Helical" evidence="5">
    <location>
        <begin position="22"/>
        <end position="40"/>
    </location>
</feature>
<name>A0A0S7Y748_UNCT6</name>
<feature type="transmembrane region" description="Helical" evidence="5">
    <location>
        <begin position="61"/>
        <end position="82"/>
    </location>
</feature>
<evidence type="ECO:0000256" key="1">
    <source>
        <dbReference type="ARBA" id="ARBA00004141"/>
    </source>
</evidence>
<dbReference type="PANTHER" id="PTHR43229">
    <property type="entry name" value="NODULATION PROTEIN J"/>
    <property type="match status" value="1"/>
</dbReference>
<dbReference type="Pfam" id="PF01061">
    <property type="entry name" value="ABC2_membrane"/>
    <property type="match status" value="1"/>
</dbReference>
<evidence type="ECO:0000313" key="7">
    <source>
        <dbReference type="EMBL" id="KPJ70594.1"/>
    </source>
</evidence>
<dbReference type="PIRSF" id="PIRSF006648">
    <property type="entry name" value="DrrB"/>
    <property type="match status" value="1"/>
</dbReference>